<evidence type="ECO:0000259" key="1">
    <source>
        <dbReference type="Pfam" id="PF01425"/>
    </source>
</evidence>
<reference evidence="2 3" key="1">
    <citation type="submission" date="2018-04" db="EMBL/GenBank/DDBJ databases">
        <title>Genomic Encyclopedia of Archaeal and Bacterial Type Strains, Phase II (KMG-II): from individual species to whole genera.</title>
        <authorList>
            <person name="Goeker M."/>
        </authorList>
    </citation>
    <scope>NUCLEOTIDE SEQUENCE [LARGE SCALE GENOMIC DNA]</scope>
    <source>
        <strain evidence="2 3">DSM 18064</strain>
    </source>
</reference>
<dbReference type="PROSITE" id="PS00571">
    <property type="entry name" value="AMIDASES"/>
    <property type="match status" value="1"/>
</dbReference>
<gene>
    <name evidence="2" type="ORF">C8N32_103173</name>
</gene>
<sequence length="443" mass="45563">MASDWRAQSAAAQGRAIGAGVLDPVDLAGAYLDAIAADPEAGRIYARLTAPRALAEAEAARNRARSDARRGLLDGVPVSWKDLFDTAGVETEAGSALLEGRVPGRDAQVLQTATAAGLVCLGKTHMTELTFSGLGVNPVTETPPNIHDAGAAPGGSSSGAAASVAFGLAAAGVGSDTGGSVRLPAAWNGLVGLKTTAGRLSLRGVVPLAARFDTVGPLCRTVEDAALMLAALEGVRAVDLRGAGLSGTRLMVLENIAFDDIQDSVCAGFEEAVERLAKAGAGIVRGTVPALDTAMALSAVLYTTEAYATWAGTIEAAPDRMYGEILKRFRVGARFSGVDYVQAWQKLAALRGDWHSATAGFDAVLLPTCPILPPQVDRLLSDGEYFASQNLLALRNTRIGNLMGGSALTLPSGTPGVGVQVLAPPRGEERLLRLGAAMERALT</sequence>
<dbReference type="Proteomes" id="UP000243859">
    <property type="component" value="Unassembled WGS sequence"/>
</dbReference>
<dbReference type="EMBL" id="QAAA01000003">
    <property type="protein sequence ID" value="PTN03330.1"/>
    <property type="molecule type" value="Genomic_DNA"/>
</dbReference>
<dbReference type="InterPro" id="IPR023631">
    <property type="entry name" value="Amidase_dom"/>
</dbReference>
<dbReference type="OrthoDB" id="9811471at2"/>
<name>A0A2T5BUY9_9RHOB</name>
<dbReference type="AlphaFoldDB" id="A0A2T5BUY9"/>
<dbReference type="Pfam" id="PF01425">
    <property type="entry name" value="Amidase"/>
    <property type="match status" value="1"/>
</dbReference>
<keyword evidence="2" id="KW-0808">Transferase</keyword>
<dbReference type="InterPro" id="IPR036928">
    <property type="entry name" value="AS_sf"/>
</dbReference>
<dbReference type="PANTHER" id="PTHR11895:SF176">
    <property type="entry name" value="AMIDASE AMID-RELATED"/>
    <property type="match status" value="1"/>
</dbReference>
<evidence type="ECO:0000313" key="3">
    <source>
        <dbReference type="Proteomes" id="UP000243859"/>
    </source>
</evidence>
<feature type="domain" description="Amidase" evidence="1">
    <location>
        <begin position="30"/>
        <end position="432"/>
    </location>
</feature>
<dbReference type="RefSeq" id="WP_107891252.1">
    <property type="nucleotide sequence ID" value="NZ_QAAA01000003.1"/>
</dbReference>
<organism evidence="2 3">
    <name type="scientific">Rhodovulum imhoffii</name>
    <dbReference type="NCBI Taxonomy" id="365340"/>
    <lineage>
        <taxon>Bacteria</taxon>
        <taxon>Pseudomonadati</taxon>
        <taxon>Pseudomonadota</taxon>
        <taxon>Alphaproteobacteria</taxon>
        <taxon>Rhodobacterales</taxon>
        <taxon>Paracoccaceae</taxon>
        <taxon>Rhodovulum</taxon>
    </lineage>
</organism>
<dbReference type="InterPro" id="IPR020556">
    <property type="entry name" value="Amidase_CS"/>
</dbReference>
<accession>A0A2T5BUY9</accession>
<dbReference type="InterPro" id="IPR000120">
    <property type="entry name" value="Amidase"/>
</dbReference>
<proteinExistence type="predicted"/>
<evidence type="ECO:0000313" key="2">
    <source>
        <dbReference type="EMBL" id="PTN03330.1"/>
    </source>
</evidence>
<comment type="caution">
    <text evidence="2">The sequence shown here is derived from an EMBL/GenBank/DDBJ whole genome shotgun (WGS) entry which is preliminary data.</text>
</comment>
<dbReference type="PANTHER" id="PTHR11895">
    <property type="entry name" value="TRANSAMIDASE"/>
    <property type="match status" value="1"/>
</dbReference>
<dbReference type="SUPFAM" id="SSF75304">
    <property type="entry name" value="Amidase signature (AS) enzymes"/>
    <property type="match status" value="1"/>
</dbReference>
<keyword evidence="3" id="KW-1185">Reference proteome</keyword>
<dbReference type="GO" id="GO:0016740">
    <property type="term" value="F:transferase activity"/>
    <property type="evidence" value="ECO:0007669"/>
    <property type="project" value="UniProtKB-KW"/>
</dbReference>
<dbReference type="Gene3D" id="3.90.1300.10">
    <property type="entry name" value="Amidase signature (AS) domain"/>
    <property type="match status" value="1"/>
</dbReference>
<protein>
    <submittedName>
        <fullName evidence="2">Aspartyl-tRNA(Asn)/glutamyl-tRNA(Gln) amidotransferase subunit A</fullName>
    </submittedName>
</protein>